<dbReference type="AlphaFoldDB" id="A0A0G4EDQ0"/>
<name>A0A0G4EDQ0_VITBC</name>
<dbReference type="PROSITE" id="PS50948">
    <property type="entry name" value="PAN"/>
    <property type="match status" value="1"/>
</dbReference>
<dbReference type="InterPro" id="IPR011936">
    <property type="entry name" value="Myxo_disulph_rpt"/>
</dbReference>
<dbReference type="PhylomeDB" id="A0A0G4EDQ0"/>
<sequence>MRRDLFIVIVFPPYSDTLPPEIHFVRKIDGDGDEIVSGGAIFFNYDYEPLQLLTEVHFTDLVMNADVSDFEIKWENATTNGVVALGNVLWERILEKSPAPWDQALAEMPSKKYRFQFSLTFDSSPWATEANVTITLQGSSDIVDYSSNPISLPTEPITFIIRRRPCDTMKRLNDTALAGGDLIRYSLIGMTFETCAVECRELAECEGFTFDKVQNKCFLKWGSLLEFGAKGWEVLASQPDDDSAYFDCSCTGDCFDVHLEVCGDSLVVRNEACDDGNTAAGDGSHYDYDDYDNRVSADDSPPATSHLGCAISNHYRAAPHHTSADD</sequence>
<dbReference type="Proteomes" id="UP000041254">
    <property type="component" value="Unassembled WGS sequence"/>
</dbReference>
<evidence type="ECO:0000256" key="3">
    <source>
        <dbReference type="ARBA" id="ARBA00023157"/>
    </source>
</evidence>
<keyword evidence="2" id="KW-0677">Repeat</keyword>
<dbReference type="Gene3D" id="3.50.4.10">
    <property type="entry name" value="Hepatocyte Growth Factor"/>
    <property type="match status" value="1"/>
</dbReference>
<evidence type="ECO:0000313" key="5">
    <source>
        <dbReference type="EMBL" id="CEL94065.1"/>
    </source>
</evidence>
<dbReference type="InterPro" id="IPR003609">
    <property type="entry name" value="Pan_app"/>
</dbReference>
<accession>A0A0G4EDQ0</accession>
<dbReference type="VEuPathDB" id="CryptoDB:Vbra_4908"/>
<keyword evidence="6" id="KW-1185">Reference proteome</keyword>
<proteinExistence type="predicted"/>
<dbReference type="NCBIfam" id="TIGR02232">
    <property type="entry name" value="myxo_disulf_rpt"/>
    <property type="match status" value="1"/>
</dbReference>
<keyword evidence="1" id="KW-0732">Signal</keyword>
<organism evidence="5 6">
    <name type="scientific">Vitrella brassicaformis (strain CCMP3155)</name>
    <dbReference type="NCBI Taxonomy" id="1169540"/>
    <lineage>
        <taxon>Eukaryota</taxon>
        <taxon>Sar</taxon>
        <taxon>Alveolata</taxon>
        <taxon>Colpodellida</taxon>
        <taxon>Vitrellaceae</taxon>
        <taxon>Vitrella</taxon>
    </lineage>
</organism>
<reference evidence="5 6" key="1">
    <citation type="submission" date="2014-11" db="EMBL/GenBank/DDBJ databases">
        <authorList>
            <person name="Zhu J."/>
            <person name="Qi W."/>
            <person name="Song R."/>
        </authorList>
    </citation>
    <scope>NUCLEOTIDE SEQUENCE [LARGE SCALE GENOMIC DNA]</scope>
</reference>
<gene>
    <name evidence="5" type="ORF">Vbra_4908</name>
</gene>
<evidence type="ECO:0000256" key="2">
    <source>
        <dbReference type="ARBA" id="ARBA00022737"/>
    </source>
</evidence>
<dbReference type="InParanoid" id="A0A0G4EDQ0"/>
<evidence type="ECO:0000259" key="4">
    <source>
        <dbReference type="PROSITE" id="PS50948"/>
    </source>
</evidence>
<protein>
    <recommendedName>
        <fullName evidence="4">Apple domain-containing protein</fullName>
    </recommendedName>
</protein>
<evidence type="ECO:0000256" key="1">
    <source>
        <dbReference type="ARBA" id="ARBA00022729"/>
    </source>
</evidence>
<keyword evidence="3" id="KW-1015">Disulfide bond</keyword>
<feature type="domain" description="Apple" evidence="4">
    <location>
        <begin position="166"/>
        <end position="250"/>
    </location>
</feature>
<dbReference type="EMBL" id="CDMY01000204">
    <property type="protein sequence ID" value="CEL94065.1"/>
    <property type="molecule type" value="Genomic_DNA"/>
</dbReference>
<dbReference type="Pfam" id="PF00024">
    <property type="entry name" value="PAN_1"/>
    <property type="match status" value="1"/>
</dbReference>
<evidence type="ECO:0000313" key="6">
    <source>
        <dbReference type="Proteomes" id="UP000041254"/>
    </source>
</evidence>